<evidence type="ECO:0000313" key="11">
    <source>
        <dbReference type="Proteomes" id="UP000813385"/>
    </source>
</evidence>
<dbReference type="Gene3D" id="4.10.1000.30">
    <property type="match status" value="1"/>
</dbReference>
<keyword evidence="7" id="KW-0539">Nucleus</keyword>
<feature type="compositionally biased region" description="Gly residues" evidence="8">
    <location>
        <begin position="290"/>
        <end position="300"/>
    </location>
</feature>
<feature type="compositionally biased region" description="Gly residues" evidence="8">
    <location>
        <begin position="186"/>
        <end position="195"/>
    </location>
</feature>
<dbReference type="InterPro" id="IPR040366">
    <property type="entry name" value="Nab2/ZC3H14"/>
</dbReference>
<dbReference type="EMBL" id="JAGPXD010000001">
    <property type="protein sequence ID" value="KAH7376144.1"/>
    <property type="molecule type" value="Genomic_DNA"/>
</dbReference>
<evidence type="ECO:0000256" key="7">
    <source>
        <dbReference type="ARBA" id="ARBA00023242"/>
    </source>
</evidence>
<evidence type="ECO:0000256" key="2">
    <source>
        <dbReference type="ARBA" id="ARBA00008423"/>
    </source>
</evidence>
<feature type="region of interest" description="Disordered" evidence="8">
    <location>
        <begin position="261"/>
        <end position="317"/>
    </location>
</feature>
<dbReference type="GO" id="GO:0043488">
    <property type="term" value="P:regulation of mRNA stability"/>
    <property type="evidence" value="ECO:0007669"/>
    <property type="project" value="InterPro"/>
</dbReference>
<feature type="compositionally biased region" description="Basic and acidic residues" evidence="8">
    <location>
        <begin position="160"/>
        <end position="175"/>
    </location>
</feature>
<comment type="similarity">
    <text evidence="2">Belongs to the ZC3H14 family.</text>
</comment>
<sequence length="494" mass="52958">MALDAQAEAAMTAAIQTKMIEMGLAQSTDAPALAEYIFMLLQSGKGQDEVAQELCSELLSLPAGDPTAVQFVAWTFEQANALAGNASQPEQPAGVTFTGTDNAAPADGASGDMDMDMGGGASELNAPTGPRSMRNGNNNNLRGGRDKRMLNQIGKAMDRTTDPLHRTRGNNDRINSHSRGLPNGPRGNGRGGRGGMNPRTVNAIQAGLGGMGGMPNMGGAGPGWFQGAPQPNSVDLMALMQQQSEMMAQMQQQLMAGNNFNQQRRGGKFDRTQNPRHKNHQQFQNNRPEGGAGVEGGAPGADGEDVDMGAKREPPNPEDTVCKFNLRCTNPECKFAHQSPAAPPGSHVDISDVCSFGAACKNRKCTGRHPSPATKAAHQSEMDCKFYPNCQNRQCPFKHPSMPPCRNGGNCTTPDCKFYHTKIKCRFNPCKNPHCIYQHDAGQQGVFKDKVWTAEDGEHVSERKFVDEGAQEEVILTQDDSAMDGAAQGQELIT</sequence>
<feature type="compositionally biased region" description="Low complexity" evidence="8">
    <location>
        <begin position="103"/>
        <end position="112"/>
    </location>
</feature>
<evidence type="ECO:0000256" key="1">
    <source>
        <dbReference type="ARBA" id="ARBA00004123"/>
    </source>
</evidence>
<dbReference type="InterPro" id="IPR043094">
    <property type="entry name" value="Nab2/ZC3H14_N_sf"/>
</dbReference>
<dbReference type="AlphaFoldDB" id="A0A8K0X997"/>
<comment type="subcellular location">
    <subcellularLocation>
        <location evidence="1">Nucleus</location>
    </subcellularLocation>
</comment>
<evidence type="ECO:0000259" key="9">
    <source>
        <dbReference type="Pfam" id="PF22683"/>
    </source>
</evidence>
<dbReference type="GO" id="GO:0005634">
    <property type="term" value="C:nucleus"/>
    <property type="evidence" value="ECO:0007669"/>
    <property type="project" value="UniProtKB-SubCell"/>
</dbReference>
<feature type="region of interest" description="Disordered" evidence="8">
    <location>
        <begin position="84"/>
        <end position="146"/>
    </location>
</feature>
<protein>
    <submittedName>
        <fullName evidence="10">Nuclear polyadenylated RNA-binding protein Nab2</fullName>
    </submittedName>
</protein>
<dbReference type="InterPro" id="IPR055046">
    <property type="entry name" value="Nab2-like_Znf-CCCH"/>
</dbReference>
<dbReference type="PANTHER" id="PTHR14738:SF29">
    <property type="entry name" value="ZINC FINGER CCCH DOMAIN-CONTAINING PROTEIN 14"/>
    <property type="match status" value="1"/>
</dbReference>
<keyword evidence="6" id="KW-0862">Zinc</keyword>
<dbReference type="OrthoDB" id="438553at2759"/>
<dbReference type="Pfam" id="PF22683">
    <property type="entry name" value="Nab2-like_zf-CCCH"/>
    <property type="match status" value="1"/>
</dbReference>
<evidence type="ECO:0000256" key="5">
    <source>
        <dbReference type="ARBA" id="ARBA00022771"/>
    </source>
</evidence>
<evidence type="ECO:0000313" key="10">
    <source>
        <dbReference type="EMBL" id="KAH7376144.1"/>
    </source>
</evidence>
<reference evidence="10" key="1">
    <citation type="journal article" date="2021" name="Nat. Commun.">
        <title>Genetic determinants of endophytism in the Arabidopsis root mycobiome.</title>
        <authorList>
            <person name="Mesny F."/>
            <person name="Miyauchi S."/>
            <person name="Thiergart T."/>
            <person name="Pickel B."/>
            <person name="Atanasova L."/>
            <person name="Karlsson M."/>
            <person name="Huettel B."/>
            <person name="Barry K.W."/>
            <person name="Haridas S."/>
            <person name="Chen C."/>
            <person name="Bauer D."/>
            <person name="Andreopoulos W."/>
            <person name="Pangilinan J."/>
            <person name="LaButti K."/>
            <person name="Riley R."/>
            <person name="Lipzen A."/>
            <person name="Clum A."/>
            <person name="Drula E."/>
            <person name="Henrissat B."/>
            <person name="Kohler A."/>
            <person name="Grigoriev I.V."/>
            <person name="Martin F.M."/>
            <person name="Hacquard S."/>
        </authorList>
    </citation>
    <scope>NUCLEOTIDE SEQUENCE</scope>
    <source>
        <strain evidence="10">MPI-CAGE-AT-0016</strain>
    </source>
</reference>
<evidence type="ECO:0000256" key="3">
    <source>
        <dbReference type="ARBA" id="ARBA00022723"/>
    </source>
</evidence>
<evidence type="ECO:0000256" key="8">
    <source>
        <dbReference type="SAM" id="MobiDB-lite"/>
    </source>
</evidence>
<gene>
    <name evidence="10" type="ORF">B0T11DRAFT_271681</name>
</gene>
<dbReference type="Pfam" id="PF14608">
    <property type="entry name" value="zf-CCCH_2"/>
    <property type="match status" value="4"/>
</dbReference>
<dbReference type="Gene3D" id="4.10.1000.40">
    <property type="match status" value="1"/>
</dbReference>
<dbReference type="Proteomes" id="UP000813385">
    <property type="component" value="Unassembled WGS sequence"/>
</dbReference>
<feature type="region of interest" description="Disordered" evidence="8">
    <location>
        <begin position="160"/>
        <end position="198"/>
    </location>
</feature>
<accession>A0A8K0X997</accession>
<dbReference type="FunFam" id="4.10.1000.40:FF:000002">
    <property type="entry name" value="Nuclear polyadenylated RNA-binding protein Nab2"/>
    <property type="match status" value="1"/>
</dbReference>
<proteinExistence type="inferred from homology"/>
<keyword evidence="4" id="KW-0677">Repeat</keyword>
<keyword evidence="11" id="KW-1185">Reference proteome</keyword>
<keyword evidence="5" id="KW-0863">Zinc-finger</keyword>
<dbReference type="GO" id="GO:0008270">
    <property type="term" value="F:zinc ion binding"/>
    <property type="evidence" value="ECO:0007669"/>
    <property type="project" value="UniProtKB-KW"/>
</dbReference>
<keyword evidence="3" id="KW-0479">Metal-binding</keyword>
<dbReference type="GO" id="GO:0008143">
    <property type="term" value="F:poly(A) binding"/>
    <property type="evidence" value="ECO:0007669"/>
    <property type="project" value="InterPro"/>
</dbReference>
<dbReference type="PANTHER" id="PTHR14738">
    <property type="entry name" value="ZINC FINGER CCCH DOMAIN-CONTAINING PROTEIN 14"/>
    <property type="match status" value="1"/>
</dbReference>
<feature type="domain" description="Nab2-like CCCH zinc finger" evidence="9">
    <location>
        <begin position="425"/>
        <end position="444"/>
    </location>
</feature>
<comment type="caution">
    <text evidence="10">The sequence shown here is derived from an EMBL/GenBank/DDBJ whole genome shotgun (WGS) entry which is preliminary data.</text>
</comment>
<evidence type="ECO:0000256" key="4">
    <source>
        <dbReference type="ARBA" id="ARBA00022737"/>
    </source>
</evidence>
<organism evidence="10 11">
    <name type="scientific">Plectosphaerella cucumerina</name>
    <dbReference type="NCBI Taxonomy" id="40658"/>
    <lineage>
        <taxon>Eukaryota</taxon>
        <taxon>Fungi</taxon>
        <taxon>Dikarya</taxon>
        <taxon>Ascomycota</taxon>
        <taxon>Pezizomycotina</taxon>
        <taxon>Sordariomycetes</taxon>
        <taxon>Hypocreomycetidae</taxon>
        <taxon>Glomerellales</taxon>
        <taxon>Plectosphaerellaceae</taxon>
        <taxon>Plectosphaerella</taxon>
    </lineage>
</organism>
<dbReference type="Gene3D" id="1.10.340.40">
    <property type="entry name" value="Nuclear abundant poly(A) RNA-bind protein 2, N-terminal domain"/>
    <property type="match status" value="1"/>
</dbReference>
<dbReference type="GO" id="GO:0005737">
    <property type="term" value="C:cytoplasm"/>
    <property type="evidence" value="ECO:0007669"/>
    <property type="project" value="TreeGrafter"/>
</dbReference>
<name>A0A8K0X997_9PEZI</name>
<evidence type="ECO:0000256" key="6">
    <source>
        <dbReference type="ARBA" id="ARBA00022833"/>
    </source>
</evidence>